<accession>A0A220UJ99</accession>
<dbReference type="EMBL" id="CP022358">
    <property type="protein sequence ID" value="ASK67773.1"/>
    <property type="molecule type" value="Genomic_DNA"/>
</dbReference>
<dbReference type="Proteomes" id="UP000198367">
    <property type="component" value="Chromosome"/>
</dbReference>
<gene>
    <name evidence="2" type="ORF">CF168_02290</name>
</gene>
<keyword evidence="3" id="KW-1185">Reference proteome</keyword>
<dbReference type="RefSeq" id="WP_089066826.1">
    <property type="nucleotide sequence ID" value="NZ_CP022358.1"/>
</dbReference>
<feature type="domain" description="DNA mimic protein DMP19 C-terminal" evidence="1">
    <location>
        <begin position="78"/>
        <end position="185"/>
    </location>
</feature>
<sequence length="195" mass="21833">MSEKVPCTACQTLIMSSTAERNAGLCMPCKNGNRENIEQAKAYYQKERELDKTCPFRALWRDIVVRVHDDKQGFHTQSEAAQHYYAVNCLSGEVYNGGFIQYFDNSSGEHYAVAERGLEQIGALHSLALLQQAKQAVFGDHPVPTDRGQRLAATDNPVAEARLNQLDDEFYKDLDNLDIKLESYAIQTGLVSAIE</sequence>
<organism evidence="2 3">
    <name type="scientific">Shewanella bicestrii</name>
    <dbReference type="NCBI Taxonomy" id="2018305"/>
    <lineage>
        <taxon>Bacteria</taxon>
        <taxon>Pseudomonadati</taxon>
        <taxon>Pseudomonadota</taxon>
        <taxon>Gammaproteobacteria</taxon>
        <taxon>Alteromonadales</taxon>
        <taxon>Shewanellaceae</taxon>
        <taxon>Shewanella</taxon>
    </lineage>
</organism>
<dbReference type="AlphaFoldDB" id="A0A220UJ99"/>
<dbReference type="KEGG" id="sbj:CF168_02290"/>
<reference evidence="2 3" key="1">
    <citation type="submission" date="2017-07" db="EMBL/GenBank/DDBJ databases">
        <title>Phenotypical and genomic characterization of a clinical isolate of Shewanella bicestrii sp. nov. producing an extended-spectrum beta-lactamase and a new oxacillinase variant.</title>
        <authorList>
            <person name="Jousset A.B."/>
            <person name="Bonnin R.A."/>
            <person name="Girlich D."/>
            <person name="Dabos L."/>
            <person name="Potron A."/>
            <person name="Dortet L."/>
            <person name="Glaser P."/>
            <person name="Naas T."/>
        </authorList>
    </citation>
    <scope>NUCLEOTIDE SEQUENCE [LARGE SCALE GENOMIC DNA]</scope>
    <source>
        <strain evidence="2 3">JAB-1</strain>
    </source>
</reference>
<dbReference type="Gene3D" id="1.20.1420.60">
    <property type="match status" value="1"/>
</dbReference>
<evidence type="ECO:0000313" key="2">
    <source>
        <dbReference type="EMBL" id="ASK67773.1"/>
    </source>
</evidence>
<evidence type="ECO:0000259" key="1">
    <source>
        <dbReference type="Pfam" id="PF14300"/>
    </source>
</evidence>
<protein>
    <recommendedName>
        <fullName evidence="1">DNA mimic protein DMP19 C-terminal domain-containing protein</fullName>
    </recommendedName>
</protein>
<evidence type="ECO:0000313" key="3">
    <source>
        <dbReference type="Proteomes" id="UP000198367"/>
    </source>
</evidence>
<name>A0A220UJ99_9GAMM</name>
<dbReference type="Pfam" id="PF14300">
    <property type="entry name" value="DMP19"/>
    <property type="match status" value="1"/>
</dbReference>
<dbReference type="InterPro" id="IPR025402">
    <property type="entry name" value="DMP19_C"/>
</dbReference>
<proteinExistence type="predicted"/>